<sequence>MAKDHFNDDEEFGEDLEVSSPGKIDTESESGEEMEVSSPGNITESESKSEPEQPPVATPNKPQPQDSSSSTEEEFYTDSEPDLDPKTQKPNSVVKPISSKPMDDPKKPRSEADKGQVEVVKVENVAATKGKKDGGGKDNWVLVKVKEEKQNVEVEKAVEFAPNLGLILCVESVAALEKRLEVSSPGNIDTESESKSEPEQPPVATPKKPQPQDSSSSTEKEFDSDSEPDLNPKTKKPNSVVKPILSKPMDDPKKPRSEADKGQVEVVKVENVAATKGKKDSGGKDNWVLVVVKEEKQNAEVEKAVEFSPNLSLILCAESVAALEKWLEVSLPGNIDTESESGEEMEVSSPGNVAATKGKNDSGGRDNGVLVEVKEEKLSAEVEKAVEVKRNLNLIPCVENVAGLEKWLEENSGVLSVEKRNEMKEKWEALKVAEADLCLRRVNLIAEQVELVRETVRDSGIEILKEASIVVLSFMLVCFSCSGVRYSSQRNFKDSSSESISQMYFWLVQGIGLFLLCHSEVFDGRVLYLEQLQPGSSSILVVSETRI</sequence>
<feature type="region of interest" description="Disordered" evidence="1">
    <location>
        <begin position="181"/>
        <end position="265"/>
    </location>
</feature>
<feature type="region of interest" description="Disordered" evidence="1">
    <location>
        <begin position="1"/>
        <end position="119"/>
    </location>
</feature>
<comment type="caution">
    <text evidence="2">The sequence shown here is derived from an EMBL/GenBank/DDBJ whole genome shotgun (WGS) entry which is preliminary data.</text>
</comment>
<dbReference type="STRING" id="4072.A0A2G2ZQL7"/>
<feature type="compositionally biased region" description="Acidic residues" evidence="1">
    <location>
        <begin position="71"/>
        <end position="82"/>
    </location>
</feature>
<feature type="region of interest" description="Disordered" evidence="1">
    <location>
        <begin position="337"/>
        <end position="366"/>
    </location>
</feature>
<evidence type="ECO:0000256" key="1">
    <source>
        <dbReference type="SAM" id="MobiDB-lite"/>
    </source>
</evidence>
<name>A0A2G2ZQL7_CAPAN</name>
<feature type="compositionally biased region" description="Basic and acidic residues" evidence="1">
    <location>
        <begin position="248"/>
        <end position="263"/>
    </location>
</feature>
<dbReference type="EMBL" id="AYRZ02000004">
    <property type="protein sequence ID" value="PHT84272.1"/>
    <property type="molecule type" value="Genomic_DNA"/>
</dbReference>
<reference evidence="2 3" key="2">
    <citation type="journal article" date="2017" name="Genome Biol.">
        <title>New reference genome sequences of hot pepper reveal the massive evolution of plant disease-resistance genes by retroduplication.</title>
        <authorList>
            <person name="Kim S."/>
            <person name="Park J."/>
            <person name="Yeom S.I."/>
            <person name="Kim Y.M."/>
            <person name="Seo E."/>
            <person name="Kim K.T."/>
            <person name="Kim M.S."/>
            <person name="Lee J.M."/>
            <person name="Cheong K."/>
            <person name="Shin H.S."/>
            <person name="Kim S.B."/>
            <person name="Han K."/>
            <person name="Lee J."/>
            <person name="Park M."/>
            <person name="Lee H.A."/>
            <person name="Lee H.Y."/>
            <person name="Lee Y."/>
            <person name="Oh S."/>
            <person name="Lee J.H."/>
            <person name="Choi E."/>
            <person name="Choi E."/>
            <person name="Lee S.E."/>
            <person name="Jeon J."/>
            <person name="Kim H."/>
            <person name="Choi G."/>
            <person name="Song H."/>
            <person name="Lee J."/>
            <person name="Lee S.C."/>
            <person name="Kwon J.K."/>
            <person name="Lee H.Y."/>
            <person name="Koo N."/>
            <person name="Hong Y."/>
            <person name="Kim R.W."/>
            <person name="Kang W.H."/>
            <person name="Huh J.H."/>
            <person name="Kang B.C."/>
            <person name="Yang T.J."/>
            <person name="Lee Y.H."/>
            <person name="Bennetzen J.L."/>
            <person name="Choi D."/>
        </authorList>
    </citation>
    <scope>NUCLEOTIDE SEQUENCE [LARGE SCALE GENOMIC DNA]</scope>
    <source>
        <strain evidence="3">cv. CM334</strain>
    </source>
</reference>
<keyword evidence="3" id="KW-1185">Reference proteome</keyword>
<feature type="compositionally biased region" description="Acidic residues" evidence="1">
    <location>
        <begin position="337"/>
        <end position="346"/>
    </location>
</feature>
<accession>A0A2G2ZQL7</accession>
<dbReference type="Proteomes" id="UP000222542">
    <property type="component" value="Unassembled WGS sequence"/>
</dbReference>
<feature type="compositionally biased region" description="Acidic residues" evidence="1">
    <location>
        <begin position="7"/>
        <end position="17"/>
    </location>
</feature>
<protein>
    <submittedName>
        <fullName evidence="2">Uncharacterized protein</fullName>
    </submittedName>
</protein>
<proteinExistence type="predicted"/>
<evidence type="ECO:0000313" key="2">
    <source>
        <dbReference type="EMBL" id="PHT84272.1"/>
    </source>
</evidence>
<reference evidence="2 3" key="1">
    <citation type="journal article" date="2014" name="Nat. Genet.">
        <title>Genome sequence of the hot pepper provides insights into the evolution of pungency in Capsicum species.</title>
        <authorList>
            <person name="Kim S."/>
            <person name="Park M."/>
            <person name="Yeom S.I."/>
            <person name="Kim Y.M."/>
            <person name="Lee J.M."/>
            <person name="Lee H.A."/>
            <person name="Seo E."/>
            <person name="Choi J."/>
            <person name="Cheong K."/>
            <person name="Kim K.T."/>
            <person name="Jung K."/>
            <person name="Lee G.W."/>
            <person name="Oh S.K."/>
            <person name="Bae C."/>
            <person name="Kim S.B."/>
            <person name="Lee H.Y."/>
            <person name="Kim S.Y."/>
            <person name="Kim M.S."/>
            <person name="Kang B.C."/>
            <person name="Jo Y.D."/>
            <person name="Yang H.B."/>
            <person name="Jeong H.J."/>
            <person name="Kang W.H."/>
            <person name="Kwon J.K."/>
            <person name="Shin C."/>
            <person name="Lim J.Y."/>
            <person name="Park J.H."/>
            <person name="Huh J.H."/>
            <person name="Kim J.S."/>
            <person name="Kim B.D."/>
            <person name="Cohen O."/>
            <person name="Paran I."/>
            <person name="Suh M.C."/>
            <person name="Lee S.B."/>
            <person name="Kim Y.K."/>
            <person name="Shin Y."/>
            <person name="Noh S.J."/>
            <person name="Park J."/>
            <person name="Seo Y.S."/>
            <person name="Kwon S.Y."/>
            <person name="Kim H.A."/>
            <person name="Park J.M."/>
            <person name="Kim H.J."/>
            <person name="Choi S.B."/>
            <person name="Bosland P.W."/>
            <person name="Reeves G."/>
            <person name="Jo S.H."/>
            <person name="Lee B.W."/>
            <person name="Cho H.T."/>
            <person name="Choi H.S."/>
            <person name="Lee M.S."/>
            <person name="Yu Y."/>
            <person name="Do Choi Y."/>
            <person name="Park B.S."/>
            <person name="van Deynze A."/>
            <person name="Ashrafi H."/>
            <person name="Hill T."/>
            <person name="Kim W.T."/>
            <person name="Pai H.S."/>
            <person name="Ahn H.K."/>
            <person name="Yeam I."/>
            <person name="Giovannoni J.J."/>
            <person name="Rose J.K."/>
            <person name="Sorensen I."/>
            <person name="Lee S.J."/>
            <person name="Kim R.W."/>
            <person name="Choi I.Y."/>
            <person name="Choi B.S."/>
            <person name="Lim J.S."/>
            <person name="Lee Y.H."/>
            <person name="Choi D."/>
        </authorList>
    </citation>
    <scope>NUCLEOTIDE SEQUENCE [LARGE SCALE GENOMIC DNA]</scope>
    <source>
        <strain evidence="3">cv. CM334</strain>
    </source>
</reference>
<evidence type="ECO:0000313" key="3">
    <source>
        <dbReference type="Proteomes" id="UP000222542"/>
    </source>
</evidence>
<dbReference type="Gramene" id="PHT84272">
    <property type="protein sequence ID" value="PHT84272"/>
    <property type="gene ID" value="T459_12715"/>
</dbReference>
<gene>
    <name evidence="2" type="ORF">T459_12715</name>
</gene>
<organism evidence="2 3">
    <name type="scientific">Capsicum annuum</name>
    <name type="common">Capsicum pepper</name>
    <dbReference type="NCBI Taxonomy" id="4072"/>
    <lineage>
        <taxon>Eukaryota</taxon>
        <taxon>Viridiplantae</taxon>
        <taxon>Streptophyta</taxon>
        <taxon>Embryophyta</taxon>
        <taxon>Tracheophyta</taxon>
        <taxon>Spermatophyta</taxon>
        <taxon>Magnoliopsida</taxon>
        <taxon>eudicotyledons</taxon>
        <taxon>Gunneridae</taxon>
        <taxon>Pentapetalae</taxon>
        <taxon>asterids</taxon>
        <taxon>lamiids</taxon>
        <taxon>Solanales</taxon>
        <taxon>Solanaceae</taxon>
        <taxon>Solanoideae</taxon>
        <taxon>Capsiceae</taxon>
        <taxon>Capsicum</taxon>
    </lineage>
</organism>
<dbReference type="AlphaFoldDB" id="A0A2G2ZQL7"/>
<feature type="compositionally biased region" description="Basic and acidic residues" evidence="1">
    <location>
        <begin position="101"/>
        <end position="116"/>
    </location>
</feature>